<name>A0A9N9C113_9GLOM</name>
<gene>
    <name evidence="1" type="ORF">DEBURN_LOCUS8661</name>
</gene>
<accession>A0A9N9C113</accession>
<dbReference type="EMBL" id="CAJVPK010001347">
    <property type="protein sequence ID" value="CAG8582926.1"/>
    <property type="molecule type" value="Genomic_DNA"/>
</dbReference>
<protein>
    <submittedName>
        <fullName evidence="1">209_t:CDS:1</fullName>
    </submittedName>
</protein>
<keyword evidence="2" id="KW-1185">Reference proteome</keyword>
<organism evidence="1 2">
    <name type="scientific">Diversispora eburnea</name>
    <dbReference type="NCBI Taxonomy" id="1213867"/>
    <lineage>
        <taxon>Eukaryota</taxon>
        <taxon>Fungi</taxon>
        <taxon>Fungi incertae sedis</taxon>
        <taxon>Mucoromycota</taxon>
        <taxon>Glomeromycotina</taxon>
        <taxon>Glomeromycetes</taxon>
        <taxon>Diversisporales</taxon>
        <taxon>Diversisporaceae</taxon>
        <taxon>Diversispora</taxon>
    </lineage>
</organism>
<dbReference type="AlphaFoldDB" id="A0A9N9C113"/>
<evidence type="ECO:0000313" key="2">
    <source>
        <dbReference type="Proteomes" id="UP000789706"/>
    </source>
</evidence>
<reference evidence="1" key="1">
    <citation type="submission" date="2021-06" db="EMBL/GenBank/DDBJ databases">
        <authorList>
            <person name="Kallberg Y."/>
            <person name="Tangrot J."/>
            <person name="Rosling A."/>
        </authorList>
    </citation>
    <scope>NUCLEOTIDE SEQUENCE</scope>
    <source>
        <strain evidence="1">AZ414A</strain>
    </source>
</reference>
<sequence length="174" mass="20613">MGKKYCPAGHSSKSFENGIKWKWNFIKRDWNYHPIGNIVALKEIKDSRFDIAEFFKMLFEEDLHNFLTKTFLDLAWKQKLDILFSIAWGLRILHDENLVHFKLEDNIVDDDVMRQLKIVDENQKNTSKSQKQKLFELLSYSNKLHPQSCYIGRYIHTLHGLHDLLEEIKSGKSS</sequence>
<feature type="non-terminal residue" evidence="1">
    <location>
        <position position="174"/>
    </location>
</feature>
<dbReference type="InterPro" id="IPR011009">
    <property type="entry name" value="Kinase-like_dom_sf"/>
</dbReference>
<dbReference type="Proteomes" id="UP000789706">
    <property type="component" value="Unassembled WGS sequence"/>
</dbReference>
<comment type="caution">
    <text evidence="1">The sequence shown here is derived from an EMBL/GenBank/DDBJ whole genome shotgun (WGS) entry which is preliminary data.</text>
</comment>
<dbReference type="Gene3D" id="1.10.510.10">
    <property type="entry name" value="Transferase(Phosphotransferase) domain 1"/>
    <property type="match status" value="1"/>
</dbReference>
<proteinExistence type="predicted"/>
<dbReference type="SUPFAM" id="SSF56112">
    <property type="entry name" value="Protein kinase-like (PK-like)"/>
    <property type="match status" value="1"/>
</dbReference>
<evidence type="ECO:0000313" key="1">
    <source>
        <dbReference type="EMBL" id="CAG8582926.1"/>
    </source>
</evidence>